<dbReference type="PANTHER" id="PTHR43439">
    <property type="entry name" value="PHENYLACETATE-COENZYME A LIGASE"/>
    <property type="match status" value="1"/>
</dbReference>
<evidence type="ECO:0000256" key="2">
    <source>
        <dbReference type="ARBA" id="ARBA00022553"/>
    </source>
</evidence>
<sequence length="1055" mass="116354">MDGANQTPKSQYGRRLIVRIVDSVAANDPSRPFIFIPTTSSNPSDGWKPVTYRELSGAVNSVAWQITQRYGPGFQGEIRHVAYIGANDVRYAIMVLGCIKAGYQAFLLSPRNSSEAQKSLLDKTGCRIFWHTEAFSTLVKSWIGPRQIKTDTVPSVDTMLAETSPPFPYNRTFEEARWDPAFTLHTSGSTGIPKPIVVKQGNFIIADALRDLPELHGGRYQSRAWADRAERMLLAMPLFHAAGIVVLLSMTLVYDIAIALGVPDRPLTSDLAIECLNSAGVQGALLPPVILEEMSASEAGISALKKLNFAAFGGGNLAQKAGDILVRRGVIVSNGIAATEYCPYPIHFQTNMENWQYFIFNNQVMGCEWRPFGEDGLYELVVSRSDTRDPGHQAVFYTFPDLDEWSTKDLYRPHPTLSDHWMFCGRIDDVIVFSTGEKLNPATMEEIISGHPSVKGALIVGQDRFQAALVLEPMSPREGDAVEALIAEVWPLVEHANAETVAHGQIVRWLIGVSPPEKSFLRTPKGTTLRADTVRLLQEEIDLLYQDQQVKGPGTSVDLNLSGEDALASSLVGLVTDLTGVHGLGDETDFFDAGLDSLRVFSIIRLLEARLKSEGIRLGPETLTPRAVYRNPTAKQLASFLYSRTNQKGPSEEFQDERDVKKSEELLSKYIRDLPLSRPGKQEPLHDGQTVLVTGTTGSLGSYLLEQLCTLKTVKKVVAVNRGQDGAVRQAKASASRGLGTDFSKVQFLEADLSLPRLGMDQTTYKHLLRLVDRIIHNAWPVNFNLGVASFEPHIRGVRHLVDFSAASEKLIPLVFLSSISTASGWTKMKPVPEERLEDLTLPRMGYGQSKQIGSLILDAASKTSGIPTASIRLGQIAGPKSTNGEWNRREMIPSLVASSVHLGILPSHLGPSQVVDWIPIEDMATLILDVAGVTTRIPASEISGYFHAVNPTTIEWSELANVVKDYYGEQIQELVGFEDWISKLENSARDTKSLSKNPAVKLLDTYRSMIAADQAGHRHVEFSMEGTRVRSPTVGKLGEITPELMRNWCRQWKF</sequence>
<keyword evidence="2" id="KW-0597">Phosphoprotein</keyword>
<accession>A0A0P7BSS1</accession>
<dbReference type="SUPFAM" id="SSF51735">
    <property type="entry name" value="NAD(P)-binding Rossmann-fold domains"/>
    <property type="match status" value="1"/>
</dbReference>
<evidence type="ECO:0000259" key="5">
    <source>
        <dbReference type="PROSITE" id="PS50075"/>
    </source>
</evidence>
<dbReference type="InterPro" id="IPR013120">
    <property type="entry name" value="FAR_NAD-bd"/>
</dbReference>
<dbReference type="Pfam" id="PF07993">
    <property type="entry name" value="NAD_binding_4"/>
    <property type="match status" value="1"/>
</dbReference>
<dbReference type="EMBL" id="LKCW01000027">
    <property type="protein sequence ID" value="KPM43755.1"/>
    <property type="molecule type" value="Genomic_DNA"/>
</dbReference>
<keyword evidence="4" id="KW-0472">Membrane</keyword>
<dbReference type="Pfam" id="PF23562">
    <property type="entry name" value="AMP-binding_C_3"/>
    <property type="match status" value="1"/>
</dbReference>
<dbReference type="SUPFAM" id="SSF56801">
    <property type="entry name" value="Acetyl-CoA synthetase-like"/>
    <property type="match status" value="1"/>
</dbReference>
<feature type="domain" description="Carrier" evidence="5">
    <location>
        <begin position="562"/>
        <end position="645"/>
    </location>
</feature>
<dbReference type="GO" id="GO:0031177">
    <property type="term" value="F:phosphopantetheine binding"/>
    <property type="evidence" value="ECO:0007669"/>
    <property type="project" value="InterPro"/>
</dbReference>
<proteinExistence type="predicted"/>
<dbReference type="InterPro" id="IPR036736">
    <property type="entry name" value="ACP-like_sf"/>
</dbReference>
<evidence type="ECO:0000256" key="3">
    <source>
        <dbReference type="ARBA" id="ARBA00022857"/>
    </source>
</evidence>
<dbReference type="InterPro" id="IPR042099">
    <property type="entry name" value="ANL_N_sf"/>
</dbReference>
<keyword evidence="4" id="KW-0812">Transmembrane</keyword>
<dbReference type="InterPro" id="IPR020806">
    <property type="entry name" value="PKS_PP-bd"/>
</dbReference>
<reference evidence="6 7" key="1">
    <citation type="submission" date="2015-09" db="EMBL/GenBank/DDBJ databases">
        <title>Draft genome of a European isolate of the apple canker pathogen Neonectria ditissima.</title>
        <authorList>
            <person name="Gomez-Cortecero A."/>
            <person name="Harrison R.J."/>
            <person name="Armitage A.D."/>
        </authorList>
    </citation>
    <scope>NUCLEOTIDE SEQUENCE [LARGE SCALE GENOMIC DNA]</scope>
    <source>
        <strain evidence="6 7">R09/05</strain>
    </source>
</reference>
<evidence type="ECO:0000313" key="6">
    <source>
        <dbReference type="EMBL" id="KPM43755.1"/>
    </source>
</evidence>
<gene>
    <name evidence="6" type="ORF">AK830_g2733</name>
</gene>
<evidence type="ECO:0000256" key="1">
    <source>
        <dbReference type="ARBA" id="ARBA00022450"/>
    </source>
</evidence>
<dbReference type="Pfam" id="PF00501">
    <property type="entry name" value="AMP-binding"/>
    <property type="match status" value="1"/>
</dbReference>
<name>A0A0P7BSS1_9HYPO</name>
<protein>
    <recommendedName>
        <fullName evidence="5">Carrier domain-containing protein</fullName>
    </recommendedName>
</protein>
<evidence type="ECO:0000313" key="7">
    <source>
        <dbReference type="Proteomes" id="UP000050424"/>
    </source>
</evidence>
<dbReference type="SMART" id="SM00823">
    <property type="entry name" value="PKS_PP"/>
    <property type="match status" value="1"/>
</dbReference>
<dbReference type="AlphaFoldDB" id="A0A0P7BSS1"/>
<organism evidence="6 7">
    <name type="scientific">Neonectria ditissima</name>
    <dbReference type="NCBI Taxonomy" id="78410"/>
    <lineage>
        <taxon>Eukaryota</taxon>
        <taxon>Fungi</taxon>
        <taxon>Dikarya</taxon>
        <taxon>Ascomycota</taxon>
        <taxon>Pezizomycotina</taxon>
        <taxon>Sordariomycetes</taxon>
        <taxon>Hypocreomycetidae</taxon>
        <taxon>Hypocreales</taxon>
        <taxon>Nectriaceae</taxon>
        <taxon>Neonectria</taxon>
    </lineage>
</organism>
<dbReference type="Pfam" id="PF00550">
    <property type="entry name" value="PP-binding"/>
    <property type="match status" value="1"/>
</dbReference>
<dbReference type="OrthoDB" id="429813at2759"/>
<comment type="caution">
    <text evidence="6">The sequence shown here is derived from an EMBL/GenBank/DDBJ whole genome shotgun (WGS) entry which is preliminary data.</text>
</comment>
<dbReference type="STRING" id="78410.A0A0P7BSS1"/>
<feature type="transmembrane region" description="Helical" evidence="4">
    <location>
        <begin position="238"/>
        <end position="262"/>
    </location>
</feature>
<dbReference type="PANTHER" id="PTHR43439:SF2">
    <property type="entry name" value="ENZYME, PUTATIVE (JCVI)-RELATED"/>
    <property type="match status" value="1"/>
</dbReference>
<dbReference type="Gene3D" id="1.10.1200.10">
    <property type="entry name" value="ACP-like"/>
    <property type="match status" value="1"/>
</dbReference>
<dbReference type="Proteomes" id="UP000050424">
    <property type="component" value="Unassembled WGS sequence"/>
</dbReference>
<dbReference type="InterPro" id="IPR036291">
    <property type="entry name" value="NAD(P)-bd_dom_sf"/>
</dbReference>
<keyword evidence="1" id="KW-0596">Phosphopantetheine</keyword>
<dbReference type="SUPFAM" id="SSF47336">
    <property type="entry name" value="ACP-like"/>
    <property type="match status" value="1"/>
</dbReference>
<dbReference type="InterPro" id="IPR051414">
    <property type="entry name" value="Adenylate-forming_Reductase"/>
</dbReference>
<evidence type="ECO:0000256" key="4">
    <source>
        <dbReference type="SAM" id="Phobius"/>
    </source>
</evidence>
<dbReference type="PROSITE" id="PS50075">
    <property type="entry name" value="CARRIER"/>
    <property type="match status" value="1"/>
</dbReference>
<dbReference type="Gene3D" id="3.40.50.720">
    <property type="entry name" value="NAD(P)-binding Rossmann-like Domain"/>
    <property type="match status" value="1"/>
</dbReference>
<dbReference type="InterPro" id="IPR000873">
    <property type="entry name" value="AMP-dep_synth/lig_dom"/>
</dbReference>
<dbReference type="InterPro" id="IPR009081">
    <property type="entry name" value="PP-bd_ACP"/>
</dbReference>
<keyword evidence="4" id="KW-1133">Transmembrane helix</keyword>
<keyword evidence="3" id="KW-0521">NADP</keyword>
<dbReference type="Gene3D" id="3.40.50.12780">
    <property type="entry name" value="N-terminal domain of ligase-like"/>
    <property type="match status" value="1"/>
</dbReference>
<keyword evidence="7" id="KW-1185">Reference proteome</keyword>